<evidence type="ECO:0000256" key="2">
    <source>
        <dbReference type="ARBA" id="ARBA00022723"/>
    </source>
</evidence>
<feature type="compositionally biased region" description="Low complexity" evidence="7">
    <location>
        <begin position="463"/>
        <end position="481"/>
    </location>
</feature>
<accession>A0A182MPQ5</accession>
<evidence type="ECO:0000256" key="1">
    <source>
        <dbReference type="ARBA" id="ARBA00010843"/>
    </source>
</evidence>
<feature type="region of interest" description="Disordered" evidence="7">
    <location>
        <begin position="340"/>
        <end position="364"/>
    </location>
</feature>
<dbReference type="PROSITE" id="PS52027">
    <property type="entry name" value="ZF_C2HC_C3H"/>
    <property type="match status" value="2"/>
</dbReference>
<dbReference type="AlphaFoldDB" id="A0A182MPQ5"/>
<evidence type="ECO:0000256" key="7">
    <source>
        <dbReference type="SAM" id="MobiDB-lite"/>
    </source>
</evidence>
<reference evidence="9" key="2">
    <citation type="submission" date="2020-05" db="UniProtKB">
        <authorList>
            <consortium name="EnsemblMetazoa"/>
        </authorList>
    </citation>
    <scope>IDENTIFICATION</scope>
    <source>
        <strain evidence="9">A-37</strain>
    </source>
</reference>
<protein>
    <recommendedName>
        <fullName evidence="8">C2HC/C3H-type domain-containing protein</fullName>
    </recommendedName>
</protein>
<dbReference type="VEuPathDB" id="VectorBase:ACUA023339"/>
<dbReference type="PANTHER" id="PTHR14649">
    <property type="entry name" value="ZINC FINGER C2HC DOMAIN-CONTAINING PROTEIN 1C"/>
    <property type="match status" value="1"/>
</dbReference>
<organism evidence="9 10">
    <name type="scientific">Anopheles culicifacies</name>
    <dbReference type="NCBI Taxonomy" id="139723"/>
    <lineage>
        <taxon>Eukaryota</taxon>
        <taxon>Metazoa</taxon>
        <taxon>Ecdysozoa</taxon>
        <taxon>Arthropoda</taxon>
        <taxon>Hexapoda</taxon>
        <taxon>Insecta</taxon>
        <taxon>Pterygota</taxon>
        <taxon>Neoptera</taxon>
        <taxon>Endopterygota</taxon>
        <taxon>Diptera</taxon>
        <taxon>Nematocera</taxon>
        <taxon>Culicoidea</taxon>
        <taxon>Culicidae</taxon>
        <taxon>Anophelinae</taxon>
        <taxon>Anopheles</taxon>
        <taxon>culicifacies species complex</taxon>
    </lineage>
</organism>
<evidence type="ECO:0000313" key="9">
    <source>
        <dbReference type="EnsemblMetazoa" id="ACUA023339-PA"/>
    </source>
</evidence>
<evidence type="ECO:0000256" key="5">
    <source>
        <dbReference type="ARBA" id="ARBA00023054"/>
    </source>
</evidence>
<feature type="compositionally biased region" description="Low complexity" evidence="7">
    <location>
        <begin position="560"/>
        <end position="571"/>
    </location>
</feature>
<dbReference type="STRING" id="139723.A0A182MPQ5"/>
<dbReference type="EMBL" id="AXCM01006183">
    <property type="status" value="NOT_ANNOTATED_CDS"/>
    <property type="molecule type" value="Genomic_DNA"/>
</dbReference>
<dbReference type="InterPro" id="IPR049899">
    <property type="entry name" value="Znf_C2HC_C3H"/>
</dbReference>
<feature type="region of interest" description="Disordered" evidence="7">
    <location>
        <begin position="602"/>
        <end position="625"/>
    </location>
</feature>
<keyword evidence="3 6" id="KW-0863">Zinc-finger</keyword>
<keyword evidence="4" id="KW-0862">Zinc</keyword>
<feature type="domain" description="C2HC/C3H-type" evidence="8">
    <location>
        <begin position="495"/>
        <end position="524"/>
    </location>
</feature>
<evidence type="ECO:0000313" key="10">
    <source>
        <dbReference type="Proteomes" id="UP000075883"/>
    </source>
</evidence>
<feature type="domain" description="C2HC/C3H-type" evidence="8">
    <location>
        <begin position="623"/>
        <end position="652"/>
    </location>
</feature>
<dbReference type="Gene3D" id="3.30.160.60">
    <property type="entry name" value="Classic Zinc Finger"/>
    <property type="match status" value="1"/>
</dbReference>
<dbReference type="EnsemblMetazoa" id="ACUA023339-RA">
    <property type="protein sequence ID" value="ACUA023339-PA"/>
    <property type="gene ID" value="ACUA023339"/>
</dbReference>
<feature type="region of interest" description="Disordered" evidence="7">
    <location>
        <begin position="394"/>
        <end position="498"/>
    </location>
</feature>
<dbReference type="GO" id="GO:0008270">
    <property type="term" value="F:zinc ion binding"/>
    <property type="evidence" value="ECO:0007669"/>
    <property type="project" value="UniProtKB-KW"/>
</dbReference>
<keyword evidence="5" id="KW-0175">Coiled coil</keyword>
<feature type="compositionally biased region" description="Polar residues" evidence="7">
    <location>
        <begin position="399"/>
        <end position="415"/>
    </location>
</feature>
<dbReference type="Pfam" id="PF13913">
    <property type="entry name" value="zf-C2HC_2"/>
    <property type="match status" value="2"/>
</dbReference>
<evidence type="ECO:0000256" key="3">
    <source>
        <dbReference type="ARBA" id="ARBA00022771"/>
    </source>
</evidence>
<evidence type="ECO:0000256" key="6">
    <source>
        <dbReference type="PROSITE-ProRule" id="PRU01371"/>
    </source>
</evidence>
<evidence type="ECO:0000256" key="4">
    <source>
        <dbReference type="ARBA" id="ARBA00022833"/>
    </source>
</evidence>
<dbReference type="PANTHER" id="PTHR14649:SF1">
    <property type="entry name" value="ZINC FINGER C2HC DOMAIN-CONTAINING PROTEIN 1C"/>
    <property type="match status" value="1"/>
</dbReference>
<name>A0A182MPQ5_9DIPT</name>
<evidence type="ECO:0000259" key="8">
    <source>
        <dbReference type="PROSITE" id="PS52027"/>
    </source>
</evidence>
<comment type="similarity">
    <text evidence="1">Belongs to the ZC2HC1 family.</text>
</comment>
<feature type="compositionally biased region" description="Polar residues" evidence="7">
    <location>
        <begin position="450"/>
        <end position="462"/>
    </location>
</feature>
<keyword evidence="10" id="KW-1185">Reference proteome</keyword>
<dbReference type="EMBL" id="AXCM01006182">
    <property type="status" value="NOT_ANNOTATED_CDS"/>
    <property type="molecule type" value="Genomic_DNA"/>
</dbReference>
<sequence length="667" mass="71161">MDSRGPTTTVRAGAPTAVVGTSRLAQMQVASGSTVPCVERVPLSYAYAHPNDAPMPNGGSVNKPDPLLTRGTIVSGAVSVSLDDSWTGRSLLEALGRIPLRTFDTRMYLAGKRTHVTSCGCWSTAHKSHRVVPANVNMKLKSLDYGDIIESFTNRYENIVKKMRFQQRQQQERDQRKIEQIATRTTATTGTVAIASSNGGRTATTTSTTSSSAVSATVELSERLNATTLSSTLGAGKVRQMFDERRHRVAGIDKSYPLQPIQTTSTVPVAHGNHSVNGNGNSNNTTNDGGASLGRGMAKAGLNNKPRVPPISASSRTRLMQNQAQARGTNLRQDSLGALQTTRSNGGDVGTLTMDPTGGFDDNDNFLELEKFPDAATLDEDALDSADRLNGNGVATKLGKSNGSSTKISPSSSVQKPLKKSPIASSNSMTARSPNGSAKSGVATPRSVPSVKSNGPSRTVTQPSPSGSASSTRRPSSVSSTNNMLASANEPVPDGLTRCDICSRNFATDRIDKHRQICQKTKTKKRKVFDITKHRVQGTDAESFVLRGKKSTSTGAATVSRKQSSQLSTSSVGGGAGSKPSNWRKKHEEFIATIRAAKEMKAHLARGGKLSDLPPPPPSENPDYIQCPHCSRRFNQTAAERHIPKCATMLHNKPKPKPKATSSIRKY</sequence>
<proteinExistence type="inferred from homology"/>
<keyword evidence="2" id="KW-0479">Metal-binding</keyword>
<dbReference type="Proteomes" id="UP000075883">
    <property type="component" value="Unassembled WGS sequence"/>
</dbReference>
<reference evidence="10" key="1">
    <citation type="submission" date="2013-09" db="EMBL/GenBank/DDBJ databases">
        <title>The Genome Sequence of Anopheles culicifacies species A.</title>
        <authorList>
            <consortium name="The Broad Institute Genomics Platform"/>
            <person name="Neafsey D.E."/>
            <person name="Besansky N."/>
            <person name="Howell P."/>
            <person name="Walton C."/>
            <person name="Young S.K."/>
            <person name="Zeng Q."/>
            <person name="Gargeya S."/>
            <person name="Fitzgerald M."/>
            <person name="Haas B."/>
            <person name="Abouelleil A."/>
            <person name="Allen A.W."/>
            <person name="Alvarado L."/>
            <person name="Arachchi H.M."/>
            <person name="Berlin A.M."/>
            <person name="Chapman S.B."/>
            <person name="Gainer-Dewar J."/>
            <person name="Goldberg J."/>
            <person name="Griggs A."/>
            <person name="Gujja S."/>
            <person name="Hansen M."/>
            <person name="Howarth C."/>
            <person name="Imamovic A."/>
            <person name="Ireland A."/>
            <person name="Larimer J."/>
            <person name="McCowan C."/>
            <person name="Murphy C."/>
            <person name="Pearson M."/>
            <person name="Poon T.W."/>
            <person name="Priest M."/>
            <person name="Roberts A."/>
            <person name="Saif S."/>
            <person name="Shea T."/>
            <person name="Sisk P."/>
            <person name="Sykes S."/>
            <person name="Wortman J."/>
            <person name="Nusbaum C."/>
            <person name="Birren B."/>
        </authorList>
    </citation>
    <scope>NUCLEOTIDE SEQUENCE [LARGE SCALE GENOMIC DNA]</scope>
    <source>
        <strain evidence="10">A-37</strain>
    </source>
</reference>
<dbReference type="InterPro" id="IPR026104">
    <property type="entry name" value="ZNF_C2HC_dom_1C"/>
</dbReference>
<feature type="compositionally biased region" description="Polar residues" evidence="7">
    <location>
        <begin position="423"/>
        <end position="438"/>
    </location>
</feature>
<feature type="region of interest" description="Disordered" evidence="7">
    <location>
        <begin position="550"/>
        <end position="585"/>
    </location>
</feature>